<dbReference type="InterPro" id="IPR036188">
    <property type="entry name" value="FAD/NAD-bd_sf"/>
</dbReference>
<gene>
    <name evidence="5" type="ORF">CSW57_21785</name>
</gene>
<dbReference type="InterPro" id="IPR050775">
    <property type="entry name" value="FAD-binding_Monooxygenases"/>
</dbReference>
<protein>
    <recommendedName>
        <fullName evidence="7">Cyclohexanone monooxygenase</fullName>
    </recommendedName>
</protein>
<evidence type="ECO:0000256" key="4">
    <source>
        <dbReference type="ARBA" id="ARBA00023002"/>
    </source>
</evidence>
<dbReference type="RefSeq" id="WP_099384801.1">
    <property type="nucleotide sequence ID" value="NZ_PEBD01000011.1"/>
</dbReference>
<dbReference type="EMBL" id="PEBD01000011">
    <property type="protein sequence ID" value="PHV64899.1"/>
    <property type="molecule type" value="Genomic_DNA"/>
</dbReference>
<sequence>MASNTTRTDPTNAPVLLDALVVGAGISGLHQLFALREKGLDVRLIEAGAGIGGTWFWNRYPGARFDSESYTYGYFFSKEIIDEWDWSEEYAGQPEIEKYLNFVADRLDLRRDMQFNSRVVSAHWNEDVREWLVDTESGESFRTRFLITALGILSKPAFPKIPGLEDYRGEWHHTGLWPHEEVDFTGKRVAVIGTGSSGVQIIPFVAKAAASLTVFQRSANWCTPINNHAISAERSAEIRATINEIYEATQSTPAGAMHKPMTESSLAMTDEQRRAIWDELYDAPGMAFVLANFRDVSVDRTANANLTAYLAEKISARVHDPLTAAKLIPTDHGFGQKRPPLENNYYETFNSPHVKLVSTIEEPLVRYTATGVETSTDIYEFDMIVIATGFEAVTGSYNAIDIRGVEGRPLTEHWVAGPRTHLGIQAEGFPNLFFVGGPQSASGIIPRVTETQANWVADCVAHLRDHGLTRIEATVAAEEEWNDHVDSHLRGTLQEDAESWAFGSNVEGRRRAYLLYAGGQPLYREKIAEAAEAGYKGFELS</sequence>
<evidence type="ECO:0000313" key="5">
    <source>
        <dbReference type="EMBL" id="PHV64899.1"/>
    </source>
</evidence>
<evidence type="ECO:0000256" key="1">
    <source>
        <dbReference type="ARBA" id="ARBA00022630"/>
    </source>
</evidence>
<name>A0A2G3PGG7_WILMA</name>
<keyword evidence="1" id="KW-0285">Flavoprotein</keyword>
<dbReference type="AlphaFoldDB" id="A0A2G3PGG7"/>
<keyword evidence="3" id="KW-0521">NADP</keyword>
<proteinExistence type="predicted"/>
<accession>A0A2G3PGG7</accession>
<dbReference type="Pfam" id="PF13738">
    <property type="entry name" value="Pyr_redox_3"/>
    <property type="match status" value="1"/>
</dbReference>
<dbReference type="Gene3D" id="3.50.50.60">
    <property type="entry name" value="FAD/NAD(P)-binding domain"/>
    <property type="match status" value="2"/>
</dbReference>
<evidence type="ECO:0000256" key="3">
    <source>
        <dbReference type="ARBA" id="ARBA00022857"/>
    </source>
</evidence>
<evidence type="ECO:0008006" key="7">
    <source>
        <dbReference type="Google" id="ProtNLM"/>
    </source>
</evidence>
<dbReference type="SUPFAM" id="SSF51905">
    <property type="entry name" value="FAD/NAD(P)-binding domain"/>
    <property type="match status" value="2"/>
</dbReference>
<dbReference type="PANTHER" id="PTHR43098">
    <property type="entry name" value="L-ORNITHINE N(5)-MONOOXYGENASE-RELATED"/>
    <property type="match status" value="1"/>
</dbReference>
<dbReference type="PANTHER" id="PTHR43098:SF5">
    <property type="entry name" value="DUAL-FUNCTIONAL MONOOXYGENASE_METHYLTRANSFERASE PSOF"/>
    <property type="match status" value="1"/>
</dbReference>
<keyword evidence="2" id="KW-0274">FAD</keyword>
<dbReference type="GO" id="GO:0016709">
    <property type="term" value="F:oxidoreductase activity, acting on paired donors, with incorporation or reduction of molecular oxygen, NAD(P)H as one donor, and incorporation of one atom of oxygen"/>
    <property type="evidence" value="ECO:0007669"/>
    <property type="project" value="UniProtKB-ARBA"/>
</dbReference>
<comment type="caution">
    <text evidence="5">The sequence shown here is derived from an EMBL/GenBank/DDBJ whole genome shotgun (WGS) entry which is preliminary data.</text>
</comment>
<evidence type="ECO:0000256" key="2">
    <source>
        <dbReference type="ARBA" id="ARBA00022827"/>
    </source>
</evidence>
<keyword evidence="4" id="KW-0560">Oxidoreductase</keyword>
<organism evidence="5 6">
    <name type="scientific">Williamsia marianensis</name>
    <dbReference type="NCBI Taxonomy" id="85044"/>
    <lineage>
        <taxon>Bacteria</taxon>
        <taxon>Bacillati</taxon>
        <taxon>Actinomycetota</taxon>
        <taxon>Actinomycetes</taxon>
        <taxon>Mycobacteriales</taxon>
        <taxon>Nocardiaceae</taxon>
        <taxon>Williamsia</taxon>
    </lineage>
</organism>
<dbReference type="Proteomes" id="UP000225108">
    <property type="component" value="Unassembled WGS sequence"/>
</dbReference>
<reference evidence="5 6" key="1">
    <citation type="submission" date="2017-10" db="EMBL/GenBank/DDBJ databases">
        <title>The draft genome sequence of Williamsia sp. BULT 1.1 isolated from the semi-arid grassland soils from South Africa.</title>
        <authorList>
            <person name="Kabwe M.H."/>
            <person name="Govender N."/>
            <person name="Mutseka Lunga P."/>
            <person name="Vikram S."/>
            <person name="Makhalanyane T.P."/>
        </authorList>
    </citation>
    <scope>NUCLEOTIDE SEQUENCE [LARGE SCALE GENOMIC DNA]</scope>
    <source>
        <strain evidence="5 6">BULT 1.1</strain>
    </source>
</reference>
<evidence type="ECO:0000313" key="6">
    <source>
        <dbReference type="Proteomes" id="UP000225108"/>
    </source>
</evidence>